<dbReference type="Pfam" id="PF03330">
    <property type="entry name" value="DPBB_1"/>
    <property type="match status" value="1"/>
</dbReference>
<evidence type="ECO:0000313" key="6">
    <source>
        <dbReference type="EMBL" id="AGA89911.1"/>
    </source>
</evidence>
<dbReference type="AlphaFoldDB" id="L0GVA0"/>
<dbReference type="GO" id="GO:0008932">
    <property type="term" value="F:lytic endotransglycosylase activity"/>
    <property type="evidence" value="ECO:0007669"/>
    <property type="project" value="UniProtKB-UniRule"/>
</dbReference>
<dbReference type="CDD" id="cd22268">
    <property type="entry name" value="DPBB_RlpA-like"/>
    <property type="match status" value="1"/>
</dbReference>
<feature type="domain" description="RlpA-like protein double-psi beta-barrel" evidence="5">
    <location>
        <begin position="40"/>
        <end position="129"/>
    </location>
</feature>
<dbReference type="InterPro" id="IPR036908">
    <property type="entry name" value="RlpA-like_sf"/>
</dbReference>
<dbReference type="KEGG" id="tmb:Thimo_1108"/>
<dbReference type="GO" id="GO:0000270">
    <property type="term" value="P:peptidoglycan metabolic process"/>
    <property type="evidence" value="ECO:0007669"/>
    <property type="project" value="UniProtKB-UniRule"/>
</dbReference>
<dbReference type="NCBIfam" id="TIGR00413">
    <property type="entry name" value="rlpA"/>
    <property type="match status" value="1"/>
</dbReference>
<keyword evidence="2 3" id="KW-0961">Cell wall biogenesis/degradation</keyword>
<dbReference type="InterPro" id="IPR012997">
    <property type="entry name" value="RplA"/>
</dbReference>
<dbReference type="PANTHER" id="PTHR34183:SF8">
    <property type="entry name" value="ENDOLYTIC PEPTIDOGLYCAN TRANSGLYCOSYLASE RLPA-RELATED"/>
    <property type="match status" value="1"/>
</dbReference>
<evidence type="ECO:0000256" key="1">
    <source>
        <dbReference type="ARBA" id="ARBA00023239"/>
    </source>
</evidence>
<dbReference type="PANTHER" id="PTHR34183">
    <property type="entry name" value="ENDOLYTIC PEPTIDOGLYCAN TRANSGLYCOSYLASE RLPA"/>
    <property type="match status" value="1"/>
</dbReference>
<reference evidence="6 7" key="1">
    <citation type="submission" date="2011-09" db="EMBL/GenBank/DDBJ databases">
        <title>Complete sequence of chromosome of Thioflavicoccus mobilis 8321.</title>
        <authorList>
            <consortium name="US DOE Joint Genome Institute"/>
            <person name="Lucas S."/>
            <person name="Han J."/>
            <person name="Lapidus A."/>
            <person name="Cheng J.-F."/>
            <person name="Goodwin L."/>
            <person name="Pitluck S."/>
            <person name="Peters L."/>
            <person name="Ovchinnikova G."/>
            <person name="Lu M."/>
            <person name="Detter J.C."/>
            <person name="Han C."/>
            <person name="Tapia R."/>
            <person name="Land M."/>
            <person name="Hauser L."/>
            <person name="Kyrpides N."/>
            <person name="Ivanova N."/>
            <person name="Pagani I."/>
            <person name="Vogl K."/>
            <person name="Liu Z."/>
            <person name="Imhoff J."/>
            <person name="Thiel V."/>
            <person name="Frigaard N.-U."/>
            <person name="Bryant D."/>
            <person name="Woyke T."/>
        </authorList>
    </citation>
    <scope>NUCLEOTIDE SEQUENCE [LARGE SCALE GENOMIC DNA]</scope>
    <source>
        <strain evidence="6 7">8321</strain>
    </source>
</reference>
<dbReference type="GO" id="GO:0071555">
    <property type="term" value="P:cell wall organization"/>
    <property type="evidence" value="ECO:0007669"/>
    <property type="project" value="UniProtKB-KW"/>
</dbReference>
<comment type="similarity">
    <text evidence="3 4">Belongs to the RlpA family.</text>
</comment>
<evidence type="ECO:0000256" key="3">
    <source>
        <dbReference type="HAMAP-Rule" id="MF_02071"/>
    </source>
</evidence>
<evidence type="ECO:0000313" key="7">
    <source>
        <dbReference type="Proteomes" id="UP000010816"/>
    </source>
</evidence>
<protein>
    <recommendedName>
        <fullName evidence="3">Endolytic peptidoglycan transglycosylase RlpA</fullName>
        <ecNumber evidence="3">4.2.2.-</ecNumber>
    </recommendedName>
</protein>
<dbReference type="eggNOG" id="COG0797">
    <property type="taxonomic scope" value="Bacteria"/>
</dbReference>
<dbReference type="HAMAP" id="MF_02071">
    <property type="entry name" value="RlpA"/>
    <property type="match status" value="1"/>
</dbReference>
<name>L0GVA0_9GAMM</name>
<dbReference type="EMBL" id="CP003051">
    <property type="protein sequence ID" value="AGA89911.1"/>
    <property type="molecule type" value="Genomic_DNA"/>
</dbReference>
<dbReference type="RefSeq" id="WP_015280056.1">
    <property type="nucleotide sequence ID" value="NC_019940.1"/>
</dbReference>
<organism evidence="6 7">
    <name type="scientific">Thioflavicoccus mobilis 8321</name>
    <dbReference type="NCBI Taxonomy" id="765912"/>
    <lineage>
        <taxon>Bacteria</taxon>
        <taxon>Pseudomonadati</taxon>
        <taxon>Pseudomonadota</taxon>
        <taxon>Gammaproteobacteria</taxon>
        <taxon>Chromatiales</taxon>
        <taxon>Chromatiaceae</taxon>
        <taxon>Thioflavicoccus</taxon>
    </lineage>
</organism>
<dbReference type="STRING" id="765912.Thimo_1108"/>
<proteinExistence type="inferred from homology"/>
<keyword evidence="6" id="KW-0449">Lipoprotein</keyword>
<keyword evidence="7" id="KW-1185">Reference proteome</keyword>
<dbReference type="SUPFAM" id="SSF50685">
    <property type="entry name" value="Barwin-like endoglucanases"/>
    <property type="match status" value="1"/>
</dbReference>
<dbReference type="Gene3D" id="2.40.40.10">
    <property type="entry name" value="RlpA-like domain"/>
    <property type="match status" value="1"/>
</dbReference>
<evidence type="ECO:0000259" key="5">
    <source>
        <dbReference type="Pfam" id="PF03330"/>
    </source>
</evidence>
<accession>L0GVA0</accession>
<dbReference type="InterPro" id="IPR034718">
    <property type="entry name" value="RlpA"/>
</dbReference>
<dbReference type="EC" id="4.2.2.-" evidence="3"/>
<dbReference type="OrthoDB" id="9779128at2"/>
<evidence type="ECO:0000256" key="2">
    <source>
        <dbReference type="ARBA" id="ARBA00023316"/>
    </source>
</evidence>
<dbReference type="InterPro" id="IPR009009">
    <property type="entry name" value="RlpA-like_DPBB"/>
</dbReference>
<evidence type="ECO:0000256" key="4">
    <source>
        <dbReference type="RuleBase" id="RU003495"/>
    </source>
</evidence>
<dbReference type="Proteomes" id="UP000010816">
    <property type="component" value="Chromosome"/>
</dbReference>
<gene>
    <name evidence="3" type="primary">rlpA</name>
    <name evidence="6" type="ORF">Thimo_1108</name>
</gene>
<keyword evidence="1 3" id="KW-0456">Lyase</keyword>
<dbReference type="HOGENOM" id="CLU_042923_7_1_6"/>
<sequence>MKPKTTSGWVVATAALLIPLLLVLVPSAQMDLSHRSLQMQQGVASYYHDRLQGRRTASGERYDGRKYTAAHKHLPIGTRVRITNLETGKSIMVRINDRGPFVQERVIDLSRRAARDLGILNAGLAPVRVEVVELPDADQT</sequence>
<comment type="function">
    <text evidence="3">Lytic transglycosylase with a strong preference for naked glycan strands that lack stem peptides.</text>
</comment>